<evidence type="ECO:0000259" key="2">
    <source>
        <dbReference type="Pfam" id="PF07589"/>
    </source>
</evidence>
<proteinExistence type="predicted"/>
<protein>
    <recommendedName>
        <fullName evidence="2">Ice-binding protein C-terminal domain-containing protein</fullName>
    </recommendedName>
</protein>
<dbReference type="NCBIfam" id="NF041539">
    <property type="entry name" value="choice_anch_R"/>
    <property type="match status" value="1"/>
</dbReference>
<feature type="chain" id="PRO_5025658618" description="Ice-binding protein C-terminal domain-containing protein" evidence="1">
    <location>
        <begin position="21"/>
        <end position="249"/>
    </location>
</feature>
<gene>
    <name evidence="3" type="ORF">SCARR_04547</name>
</gene>
<dbReference type="Pfam" id="PF07589">
    <property type="entry name" value="PEP-CTERM"/>
    <property type="match status" value="1"/>
</dbReference>
<evidence type="ECO:0000313" key="4">
    <source>
        <dbReference type="Proteomes" id="UP000346198"/>
    </source>
</evidence>
<keyword evidence="1" id="KW-0732">Signal</keyword>
<evidence type="ECO:0000256" key="1">
    <source>
        <dbReference type="SAM" id="SignalP"/>
    </source>
</evidence>
<dbReference type="InterPro" id="IPR013424">
    <property type="entry name" value="Ice-binding_C"/>
</dbReference>
<dbReference type="AlphaFoldDB" id="A0A6C2UT95"/>
<dbReference type="EMBL" id="CAAHFH010000002">
    <property type="protein sequence ID" value="VGO22464.1"/>
    <property type="molecule type" value="Genomic_DNA"/>
</dbReference>
<feature type="signal peptide" evidence="1">
    <location>
        <begin position="1"/>
        <end position="20"/>
    </location>
</feature>
<name>A0A6C2UT95_9BACT</name>
<keyword evidence="4" id="KW-1185">Reference proteome</keyword>
<dbReference type="NCBIfam" id="TIGR02595">
    <property type="entry name" value="PEP_CTERM"/>
    <property type="match status" value="1"/>
</dbReference>
<dbReference type="Proteomes" id="UP000346198">
    <property type="component" value="Unassembled WGS sequence"/>
</dbReference>
<sequence length="249" mass="26020">MKLKTIVLLGLLWAGAQVHAELLLAGTQTNAPNAGRVAVGEYGHGPDSPILQARPFSTGVTAYNLTSIFFGANLTLASGTGGLSVSVYDNNGTVPGSAVAGGMNLFSATSATIDQMLTAVSTITLNANSTYWFVASVDQSSGATRYWWDMTDSAVFDSDVSGTGMPLANANNALGWASYGGSSMQMSIYGTAVPEPGSLTLMGVGAGGAWLARRKRQRRLNGYQFEELEYHLSFVEEERAGAPFGGAQL</sequence>
<feature type="domain" description="Ice-binding protein C-terminal" evidence="2">
    <location>
        <begin position="192"/>
        <end position="215"/>
    </location>
</feature>
<evidence type="ECO:0000313" key="3">
    <source>
        <dbReference type="EMBL" id="VGO22464.1"/>
    </source>
</evidence>
<accession>A0A6C2UT95</accession>
<organism evidence="3 4">
    <name type="scientific">Pontiella sulfatireligans</name>
    <dbReference type="NCBI Taxonomy" id="2750658"/>
    <lineage>
        <taxon>Bacteria</taxon>
        <taxon>Pseudomonadati</taxon>
        <taxon>Kiritimatiellota</taxon>
        <taxon>Kiritimatiellia</taxon>
        <taxon>Kiritimatiellales</taxon>
        <taxon>Pontiellaceae</taxon>
        <taxon>Pontiella</taxon>
    </lineage>
</organism>
<dbReference type="RefSeq" id="WP_168433533.1">
    <property type="nucleotide sequence ID" value="NZ_CAAHFH010000002.1"/>
</dbReference>
<reference evidence="3 4" key="1">
    <citation type="submission" date="2019-04" db="EMBL/GenBank/DDBJ databases">
        <authorList>
            <person name="Van Vliet M D."/>
        </authorList>
    </citation>
    <scope>NUCLEOTIDE SEQUENCE [LARGE SCALE GENOMIC DNA]</scope>
    <source>
        <strain evidence="3 4">F21</strain>
    </source>
</reference>